<accession>A0ABT7VQM7</accession>
<sequence length="131" mass="15456">MIALYISQYSAYLKPSFALDDFFICLWQTRSNNRMLLVDFFAAAENYLAKMLENLQSQTTKEKRLDILEQHLSEEVRELARLLLQGHIDSRGDGDIGAAVILIDFVTLNHKRKMLRTLRIWRVQCEPYWLF</sequence>
<dbReference type="Proteomes" id="UP001171945">
    <property type="component" value="Unassembled WGS sequence"/>
</dbReference>
<name>A0ABT7VQM7_9GAMM</name>
<evidence type="ECO:0000313" key="2">
    <source>
        <dbReference type="Proteomes" id="UP001171945"/>
    </source>
</evidence>
<organism evidence="1 2">
    <name type="scientific">Candidatus Marithioploca araucensis</name>
    <dbReference type="NCBI Taxonomy" id="70273"/>
    <lineage>
        <taxon>Bacteria</taxon>
        <taxon>Pseudomonadati</taxon>
        <taxon>Pseudomonadota</taxon>
        <taxon>Gammaproteobacteria</taxon>
        <taxon>Thiotrichales</taxon>
        <taxon>Thiotrichaceae</taxon>
        <taxon>Candidatus Marithioploca</taxon>
    </lineage>
</organism>
<dbReference type="EMBL" id="JAUCGM010000029">
    <property type="protein sequence ID" value="MDM8561964.1"/>
    <property type="molecule type" value="Genomic_DNA"/>
</dbReference>
<reference evidence="1" key="1">
    <citation type="submission" date="2023-06" db="EMBL/GenBank/DDBJ databases">
        <title>Uncultivated large filamentous bacteria from sulfidic sediments reveal new species and different genomic features in energy metabolism and defense.</title>
        <authorList>
            <person name="Fonseca A."/>
        </authorList>
    </citation>
    <scope>NUCLEOTIDE SEQUENCE</scope>
    <source>
        <strain evidence="1">HSG4</strain>
    </source>
</reference>
<protein>
    <submittedName>
        <fullName evidence="1">Uncharacterized protein</fullName>
    </submittedName>
</protein>
<proteinExistence type="predicted"/>
<keyword evidence="2" id="KW-1185">Reference proteome</keyword>
<gene>
    <name evidence="1" type="ORF">QUF54_01260</name>
</gene>
<comment type="caution">
    <text evidence="1">The sequence shown here is derived from an EMBL/GenBank/DDBJ whole genome shotgun (WGS) entry which is preliminary data.</text>
</comment>
<evidence type="ECO:0000313" key="1">
    <source>
        <dbReference type="EMBL" id="MDM8561964.1"/>
    </source>
</evidence>